<evidence type="ECO:0000313" key="2">
    <source>
        <dbReference type="EMBL" id="JAD71438.1"/>
    </source>
</evidence>
<feature type="region of interest" description="Disordered" evidence="1">
    <location>
        <begin position="1"/>
        <end position="22"/>
    </location>
</feature>
<reference evidence="2" key="1">
    <citation type="submission" date="2014-09" db="EMBL/GenBank/DDBJ databases">
        <authorList>
            <person name="Magalhaes I.L.F."/>
            <person name="Oliveira U."/>
            <person name="Santos F.R."/>
            <person name="Vidigal T.H.D.A."/>
            <person name="Brescovit A.D."/>
            <person name="Santos A.J."/>
        </authorList>
    </citation>
    <scope>NUCLEOTIDE SEQUENCE</scope>
    <source>
        <tissue evidence="2">Shoot tissue taken approximately 20 cm above the soil surface</tissue>
    </source>
</reference>
<dbReference type="EMBL" id="GBRH01226457">
    <property type="protein sequence ID" value="JAD71438.1"/>
    <property type="molecule type" value="Transcribed_RNA"/>
</dbReference>
<sequence>MAQSRYSIRISPSSSRMRCARF</sequence>
<protein>
    <submittedName>
        <fullName evidence="2">Uncharacterized protein</fullName>
    </submittedName>
</protein>
<evidence type="ECO:0000256" key="1">
    <source>
        <dbReference type="SAM" id="MobiDB-lite"/>
    </source>
</evidence>
<accession>A0A0A9CAF5</accession>
<proteinExistence type="predicted"/>
<dbReference type="AlphaFoldDB" id="A0A0A9CAF5"/>
<organism evidence="2">
    <name type="scientific">Arundo donax</name>
    <name type="common">Giant reed</name>
    <name type="synonym">Donax arundinaceus</name>
    <dbReference type="NCBI Taxonomy" id="35708"/>
    <lineage>
        <taxon>Eukaryota</taxon>
        <taxon>Viridiplantae</taxon>
        <taxon>Streptophyta</taxon>
        <taxon>Embryophyta</taxon>
        <taxon>Tracheophyta</taxon>
        <taxon>Spermatophyta</taxon>
        <taxon>Magnoliopsida</taxon>
        <taxon>Liliopsida</taxon>
        <taxon>Poales</taxon>
        <taxon>Poaceae</taxon>
        <taxon>PACMAD clade</taxon>
        <taxon>Arundinoideae</taxon>
        <taxon>Arundineae</taxon>
        <taxon>Arundo</taxon>
    </lineage>
</organism>
<reference evidence="2" key="2">
    <citation type="journal article" date="2015" name="Data Brief">
        <title>Shoot transcriptome of the giant reed, Arundo donax.</title>
        <authorList>
            <person name="Barrero R.A."/>
            <person name="Guerrero F.D."/>
            <person name="Moolhuijzen P."/>
            <person name="Goolsby J.A."/>
            <person name="Tidwell J."/>
            <person name="Bellgard S.E."/>
            <person name="Bellgard M.I."/>
        </authorList>
    </citation>
    <scope>NUCLEOTIDE SEQUENCE</scope>
    <source>
        <tissue evidence="2">Shoot tissue taken approximately 20 cm above the soil surface</tissue>
    </source>
</reference>
<name>A0A0A9CAF5_ARUDO</name>